<dbReference type="AlphaFoldDB" id="A0A8T0IDP8"/>
<evidence type="ECO:0000313" key="2">
    <source>
        <dbReference type="Proteomes" id="UP000822688"/>
    </source>
</evidence>
<dbReference type="EMBL" id="CM026424">
    <property type="protein sequence ID" value="KAG0581125.1"/>
    <property type="molecule type" value="Genomic_DNA"/>
</dbReference>
<sequence>MSAFTLLLQKITTMREGGEKNTEERRRGTLPCRALPHPLPCFHQRPSDANRCVLRYTTAASRTPTSICLSSSTLLISAFILVPDILHTPWPNSVSPQPPRFLSIS</sequence>
<name>A0A8T0IDP8_CERPU</name>
<protein>
    <submittedName>
        <fullName evidence="1">Uncharacterized protein</fullName>
    </submittedName>
</protein>
<organism evidence="1 2">
    <name type="scientific">Ceratodon purpureus</name>
    <name type="common">Fire moss</name>
    <name type="synonym">Dicranum purpureum</name>
    <dbReference type="NCBI Taxonomy" id="3225"/>
    <lineage>
        <taxon>Eukaryota</taxon>
        <taxon>Viridiplantae</taxon>
        <taxon>Streptophyta</taxon>
        <taxon>Embryophyta</taxon>
        <taxon>Bryophyta</taxon>
        <taxon>Bryophytina</taxon>
        <taxon>Bryopsida</taxon>
        <taxon>Dicranidae</taxon>
        <taxon>Pseudoditrichales</taxon>
        <taxon>Ditrichaceae</taxon>
        <taxon>Ceratodon</taxon>
    </lineage>
</organism>
<proteinExistence type="predicted"/>
<accession>A0A8T0IDP8</accession>
<keyword evidence="2" id="KW-1185">Reference proteome</keyword>
<reference evidence="1" key="1">
    <citation type="submission" date="2020-06" db="EMBL/GenBank/DDBJ databases">
        <title>WGS assembly of Ceratodon purpureus strain R40.</title>
        <authorList>
            <person name="Carey S.B."/>
            <person name="Jenkins J."/>
            <person name="Shu S."/>
            <person name="Lovell J.T."/>
            <person name="Sreedasyam A."/>
            <person name="Maumus F."/>
            <person name="Tiley G.P."/>
            <person name="Fernandez-Pozo N."/>
            <person name="Barry K."/>
            <person name="Chen C."/>
            <person name="Wang M."/>
            <person name="Lipzen A."/>
            <person name="Daum C."/>
            <person name="Saski C.A."/>
            <person name="Payton A.C."/>
            <person name="Mcbreen J.C."/>
            <person name="Conrad R.E."/>
            <person name="Kollar L.M."/>
            <person name="Olsson S."/>
            <person name="Huttunen S."/>
            <person name="Landis J.B."/>
            <person name="Wickett N.J."/>
            <person name="Johnson M.G."/>
            <person name="Rensing S.A."/>
            <person name="Grimwood J."/>
            <person name="Schmutz J."/>
            <person name="Mcdaniel S.F."/>
        </authorList>
    </citation>
    <scope>NUCLEOTIDE SEQUENCE</scope>
    <source>
        <strain evidence="1">R40</strain>
    </source>
</reference>
<gene>
    <name evidence="1" type="ORF">KC19_4G226700</name>
</gene>
<evidence type="ECO:0000313" key="1">
    <source>
        <dbReference type="EMBL" id="KAG0581125.1"/>
    </source>
</evidence>
<comment type="caution">
    <text evidence="1">The sequence shown here is derived from an EMBL/GenBank/DDBJ whole genome shotgun (WGS) entry which is preliminary data.</text>
</comment>
<dbReference type="Proteomes" id="UP000822688">
    <property type="component" value="Chromosome 4"/>
</dbReference>